<dbReference type="GO" id="GO:0006429">
    <property type="term" value="P:leucyl-tRNA aminoacylation"/>
    <property type="evidence" value="ECO:0007669"/>
    <property type="project" value="InterPro"/>
</dbReference>
<feature type="domain" description="Methionyl/Valyl/Leucyl/Isoleucyl-tRNA synthetase anticodon-binding" evidence="13">
    <location>
        <begin position="796"/>
        <end position="948"/>
    </location>
</feature>
<evidence type="ECO:0000256" key="4">
    <source>
        <dbReference type="ARBA" id="ARBA00022598"/>
    </source>
</evidence>
<dbReference type="GO" id="GO:0004823">
    <property type="term" value="F:leucine-tRNA ligase activity"/>
    <property type="evidence" value="ECO:0007669"/>
    <property type="project" value="UniProtKB-EC"/>
</dbReference>
<dbReference type="FunFam" id="3.40.50.620:FF:000003">
    <property type="entry name" value="Leucine--tRNA ligase"/>
    <property type="match status" value="1"/>
</dbReference>
<sequence length="1010" mass="113687">MKPLSLQISGYKWLNSRRTRSHVPLNLYRWSSTAQLPRLDFPSIDAKWRNYWSKRSLDTSQSSSTSSQTPDHVARPQKYYICPMFPYPSGTLHMGHLRNYAVADVLARYRHMAGYDVIHPLGWDAFGLPAENAAIERGVDPAEWTISNIYKMKEQLELMNGSWAWHREIATCHPDFYKHTQSIFLMLYERGLAYQEDALVNWDPVDGTVLANEQVDANGFSWRSGAKVEKKNLKQWFLKITDFKEDLLNGLKLLSEGNKWPERVISMQKNWLGKCNGIKLQFNIENSIKGDESGTVEVFTTRADTLFGVQYLALSLKHPIVEFIAKENPELQAFIDNGPTLPLDSKAGFLLPDVRAINPMSAFGGATTKVQTPIPVYAAPYVLDDYGSGAVMGVPGHDPRDHAFWRENKGSKPILTVIAPNSQASPVSSFLIPGEDDVPFMERGILTVASGPFSGLTSDEAIVKIVEKLQADGQYAEPSETWRLRDWLISRQRYWGAPIPIVHCGSCGTVPVPTYDLPVALPKLRKDQLKCKGGNPLEDIPEWVNTQCPKCQQPAKRETDTMDTFMDSSWYYFRYIDPRNEAAPFDKTLASRLLPVDLYIGGVEHAILHLLYARFIARFLATTDLWPPDIVEDGSTTPDPANIGEPFKELITQGMVHGRTYSDPETQRFLRPEEVDLTDLEQPKIKNSEVTPKISFEKMSKSKYNGVDPTICINKHGADATRAHMLFQAPVRDVLEWDEERIVGIHRWFHRIWRIVHTASSSTTPDFSPEPTTYSPRAHFTIFNSVSSEYNDTEQDLLITLRQTIDSVRTAYSETYALNTAVSDLIKLTNTIDSTSIFSPENQSQSAVNPVVYFDAVSVLLRLMAPITPAFAEECWEALLAPLKASGFIRSTPSSSRIAQEALPSSSIFDMVFPETAHLPPAAFLERRSMPCAVQINGKVKFVLQLRDSGDVGEDELRKRILGVIKESEDGKRYFEFTEDGDIEGVKKMIVVSRGRTVNFVVPGKGKGKK</sequence>
<dbReference type="GO" id="GO:0005759">
    <property type="term" value="C:mitochondrial matrix"/>
    <property type="evidence" value="ECO:0007669"/>
    <property type="project" value="UniProtKB-SubCell"/>
</dbReference>
<dbReference type="Gene3D" id="3.10.20.590">
    <property type="match status" value="1"/>
</dbReference>
<proteinExistence type="inferred from homology"/>
<feature type="domain" description="Aminoacyl-tRNA synthetase class Ia" evidence="12">
    <location>
        <begin position="484"/>
        <end position="606"/>
    </location>
</feature>
<dbReference type="PANTHER" id="PTHR43740:SF2">
    <property type="entry name" value="LEUCINE--TRNA LIGASE, MITOCHONDRIAL"/>
    <property type="match status" value="1"/>
</dbReference>
<dbReference type="GO" id="GO:0002161">
    <property type="term" value="F:aminoacyl-tRNA deacylase activity"/>
    <property type="evidence" value="ECO:0007669"/>
    <property type="project" value="InterPro"/>
</dbReference>
<dbReference type="EMBL" id="MU006093">
    <property type="protein sequence ID" value="KAF2840447.1"/>
    <property type="molecule type" value="Genomic_DNA"/>
</dbReference>
<dbReference type="PANTHER" id="PTHR43740">
    <property type="entry name" value="LEUCYL-TRNA SYNTHETASE"/>
    <property type="match status" value="1"/>
</dbReference>
<dbReference type="GO" id="GO:0032543">
    <property type="term" value="P:mitochondrial translation"/>
    <property type="evidence" value="ECO:0007669"/>
    <property type="project" value="TreeGrafter"/>
</dbReference>
<dbReference type="FunFam" id="1.10.730.10:FF:000002">
    <property type="entry name" value="Leucine--tRNA ligase"/>
    <property type="match status" value="1"/>
</dbReference>
<evidence type="ECO:0000259" key="15">
    <source>
        <dbReference type="Pfam" id="PF13603"/>
    </source>
</evidence>
<keyword evidence="5 11" id="KW-0547">Nucleotide-binding</keyword>
<evidence type="ECO:0000256" key="3">
    <source>
        <dbReference type="ARBA" id="ARBA00013164"/>
    </source>
</evidence>
<keyword evidence="7 11" id="KW-0648">Protein biosynthesis</keyword>
<dbReference type="CDD" id="cd00812">
    <property type="entry name" value="LeuRS_core"/>
    <property type="match status" value="1"/>
</dbReference>
<evidence type="ECO:0000256" key="5">
    <source>
        <dbReference type="ARBA" id="ARBA00022741"/>
    </source>
</evidence>
<feature type="domain" description="Methionyl/Leucyl tRNA synthetase" evidence="14">
    <location>
        <begin position="80"/>
        <end position="217"/>
    </location>
</feature>
<dbReference type="PROSITE" id="PS00178">
    <property type="entry name" value="AA_TRNA_LIGASE_I"/>
    <property type="match status" value="1"/>
</dbReference>
<comment type="similarity">
    <text evidence="2 11">Belongs to the class-I aminoacyl-tRNA synthetase family.</text>
</comment>
<dbReference type="GO" id="GO:0005524">
    <property type="term" value="F:ATP binding"/>
    <property type="evidence" value="ECO:0007669"/>
    <property type="project" value="UniProtKB-KW"/>
</dbReference>
<dbReference type="Pfam" id="PF00133">
    <property type="entry name" value="tRNA-synt_1"/>
    <property type="match status" value="1"/>
</dbReference>
<dbReference type="InterPro" id="IPR001412">
    <property type="entry name" value="aa-tRNA-synth_I_CS"/>
</dbReference>
<dbReference type="InterPro" id="IPR013155">
    <property type="entry name" value="M/V/L/I-tRNA-synth_anticd-bd"/>
</dbReference>
<dbReference type="PRINTS" id="PR00985">
    <property type="entry name" value="TRNASYNTHLEU"/>
</dbReference>
<dbReference type="HAMAP" id="MF_00049_B">
    <property type="entry name" value="Leu_tRNA_synth_B"/>
    <property type="match status" value="1"/>
</dbReference>
<dbReference type="SUPFAM" id="SSF50677">
    <property type="entry name" value="ValRS/IleRS/LeuRS editing domain"/>
    <property type="match status" value="1"/>
</dbReference>
<keyword evidence="4 11" id="KW-0436">Ligase</keyword>
<feature type="domain" description="Leucyl-tRNA synthetase editing" evidence="15">
    <location>
        <begin position="269"/>
        <end position="469"/>
    </location>
</feature>
<organism evidence="16 17">
    <name type="scientific">Patellaria atrata CBS 101060</name>
    <dbReference type="NCBI Taxonomy" id="1346257"/>
    <lineage>
        <taxon>Eukaryota</taxon>
        <taxon>Fungi</taxon>
        <taxon>Dikarya</taxon>
        <taxon>Ascomycota</taxon>
        <taxon>Pezizomycotina</taxon>
        <taxon>Dothideomycetes</taxon>
        <taxon>Dothideomycetes incertae sedis</taxon>
        <taxon>Patellariales</taxon>
        <taxon>Patellariaceae</taxon>
        <taxon>Patellaria</taxon>
    </lineage>
</organism>
<dbReference type="Gene3D" id="1.10.730.10">
    <property type="entry name" value="Isoleucyl-tRNA Synthetase, Domain 1"/>
    <property type="match status" value="2"/>
</dbReference>
<dbReference type="InterPro" id="IPR014729">
    <property type="entry name" value="Rossmann-like_a/b/a_fold"/>
</dbReference>
<evidence type="ECO:0000259" key="12">
    <source>
        <dbReference type="Pfam" id="PF00133"/>
    </source>
</evidence>
<dbReference type="Gene3D" id="3.40.50.620">
    <property type="entry name" value="HUPs"/>
    <property type="match status" value="2"/>
</dbReference>
<dbReference type="FunFam" id="3.40.50.620:FF:000100">
    <property type="entry name" value="probable leucine--tRNA ligase, mitochondrial"/>
    <property type="match status" value="1"/>
</dbReference>
<dbReference type="InterPro" id="IPR009080">
    <property type="entry name" value="tRNAsynth_Ia_anticodon-bd"/>
</dbReference>
<dbReference type="Pfam" id="PF13603">
    <property type="entry name" value="tRNA-synt_1_2"/>
    <property type="match status" value="1"/>
</dbReference>
<evidence type="ECO:0000256" key="10">
    <source>
        <dbReference type="ARBA" id="ARBA00047469"/>
    </source>
</evidence>
<dbReference type="SUPFAM" id="SSF47323">
    <property type="entry name" value="Anticodon-binding domain of a subclass of class I aminoacyl-tRNA synthetases"/>
    <property type="match status" value="1"/>
</dbReference>
<keyword evidence="6 11" id="KW-0067">ATP-binding</keyword>
<dbReference type="Pfam" id="PF08264">
    <property type="entry name" value="Anticodon_1"/>
    <property type="match status" value="1"/>
</dbReference>
<evidence type="ECO:0000256" key="8">
    <source>
        <dbReference type="ARBA" id="ARBA00023146"/>
    </source>
</evidence>
<dbReference type="SUPFAM" id="SSF52374">
    <property type="entry name" value="Nucleotidylyl transferase"/>
    <property type="match status" value="1"/>
</dbReference>
<keyword evidence="8 11" id="KW-0030">Aminoacyl-tRNA synthetase</keyword>
<evidence type="ECO:0000256" key="2">
    <source>
        <dbReference type="ARBA" id="ARBA00005594"/>
    </source>
</evidence>
<evidence type="ECO:0000256" key="11">
    <source>
        <dbReference type="RuleBase" id="RU363035"/>
    </source>
</evidence>
<dbReference type="InterPro" id="IPR002300">
    <property type="entry name" value="aa-tRNA-synth_Ia"/>
</dbReference>
<dbReference type="OrthoDB" id="15954at2759"/>
<comment type="catalytic activity">
    <reaction evidence="10">
        <text>tRNA(Leu) + L-leucine + ATP = L-leucyl-tRNA(Leu) + AMP + diphosphate</text>
        <dbReference type="Rhea" id="RHEA:11688"/>
        <dbReference type="Rhea" id="RHEA-COMP:9613"/>
        <dbReference type="Rhea" id="RHEA-COMP:9622"/>
        <dbReference type="ChEBI" id="CHEBI:30616"/>
        <dbReference type="ChEBI" id="CHEBI:33019"/>
        <dbReference type="ChEBI" id="CHEBI:57427"/>
        <dbReference type="ChEBI" id="CHEBI:78442"/>
        <dbReference type="ChEBI" id="CHEBI:78494"/>
        <dbReference type="ChEBI" id="CHEBI:456215"/>
        <dbReference type="EC" id="6.1.1.4"/>
    </reaction>
</comment>
<gene>
    <name evidence="16" type="ORF">M501DRAFT_1002805</name>
</gene>
<evidence type="ECO:0000313" key="17">
    <source>
        <dbReference type="Proteomes" id="UP000799429"/>
    </source>
</evidence>
<dbReference type="EC" id="6.1.1.4" evidence="3"/>
<evidence type="ECO:0000259" key="14">
    <source>
        <dbReference type="Pfam" id="PF09334"/>
    </source>
</evidence>
<evidence type="ECO:0000256" key="6">
    <source>
        <dbReference type="ARBA" id="ARBA00022840"/>
    </source>
</evidence>
<evidence type="ECO:0000256" key="1">
    <source>
        <dbReference type="ARBA" id="ARBA00004305"/>
    </source>
</evidence>
<evidence type="ECO:0000259" key="13">
    <source>
        <dbReference type="Pfam" id="PF08264"/>
    </source>
</evidence>
<comment type="caution">
    <text evidence="16">The sequence shown here is derived from an EMBL/GenBank/DDBJ whole genome shotgun (WGS) entry which is preliminary data.</text>
</comment>
<accession>A0A9P4VT20</accession>
<dbReference type="NCBIfam" id="TIGR00396">
    <property type="entry name" value="leuS_bact"/>
    <property type="match status" value="1"/>
</dbReference>
<dbReference type="InterPro" id="IPR015413">
    <property type="entry name" value="Methionyl/Leucyl_tRNA_Synth"/>
</dbReference>
<comment type="subcellular location">
    <subcellularLocation>
        <location evidence="1">Mitochondrion matrix</location>
    </subcellularLocation>
</comment>
<dbReference type="Pfam" id="PF09334">
    <property type="entry name" value="tRNA-synt_1g"/>
    <property type="match status" value="1"/>
</dbReference>
<name>A0A9P4VT20_9PEZI</name>
<dbReference type="InterPro" id="IPR025709">
    <property type="entry name" value="Leu_tRNA-synth_edit"/>
</dbReference>
<dbReference type="Proteomes" id="UP000799429">
    <property type="component" value="Unassembled WGS sequence"/>
</dbReference>
<evidence type="ECO:0000256" key="9">
    <source>
        <dbReference type="ARBA" id="ARBA00030520"/>
    </source>
</evidence>
<evidence type="ECO:0000313" key="16">
    <source>
        <dbReference type="EMBL" id="KAF2840447.1"/>
    </source>
</evidence>
<dbReference type="InterPro" id="IPR002302">
    <property type="entry name" value="Leu-tRNA-ligase"/>
</dbReference>
<evidence type="ECO:0000256" key="7">
    <source>
        <dbReference type="ARBA" id="ARBA00022917"/>
    </source>
</evidence>
<dbReference type="AlphaFoldDB" id="A0A9P4VT20"/>
<dbReference type="InterPro" id="IPR009008">
    <property type="entry name" value="Val/Leu/Ile-tRNA-synth_edit"/>
</dbReference>
<reference evidence="16" key="1">
    <citation type="journal article" date="2020" name="Stud. Mycol.">
        <title>101 Dothideomycetes genomes: a test case for predicting lifestyles and emergence of pathogens.</title>
        <authorList>
            <person name="Haridas S."/>
            <person name="Albert R."/>
            <person name="Binder M."/>
            <person name="Bloem J."/>
            <person name="Labutti K."/>
            <person name="Salamov A."/>
            <person name="Andreopoulos B."/>
            <person name="Baker S."/>
            <person name="Barry K."/>
            <person name="Bills G."/>
            <person name="Bluhm B."/>
            <person name="Cannon C."/>
            <person name="Castanera R."/>
            <person name="Culley D."/>
            <person name="Daum C."/>
            <person name="Ezra D."/>
            <person name="Gonzalez J."/>
            <person name="Henrissat B."/>
            <person name="Kuo A."/>
            <person name="Liang C."/>
            <person name="Lipzen A."/>
            <person name="Lutzoni F."/>
            <person name="Magnuson J."/>
            <person name="Mondo S."/>
            <person name="Nolan M."/>
            <person name="Ohm R."/>
            <person name="Pangilinan J."/>
            <person name="Park H.-J."/>
            <person name="Ramirez L."/>
            <person name="Alfaro M."/>
            <person name="Sun H."/>
            <person name="Tritt A."/>
            <person name="Yoshinaga Y."/>
            <person name="Zwiers L.-H."/>
            <person name="Turgeon B."/>
            <person name="Goodwin S."/>
            <person name="Spatafora J."/>
            <person name="Crous P."/>
            <person name="Grigoriev I."/>
        </authorList>
    </citation>
    <scope>NUCLEOTIDE SEQUENCE</scope>
    <source>
        <strain evidence="16">CBS 101060</strain>
    </source>
</reference>
<protein>
    <recommendedName>
        <fullName evidence="3">leucine--tRNA ligase</fullName>
        <ecNumber evidence="3">6.1.1.4</ecNumber>
    </recommendedName>
    <alternativeName>
        <fullName evidence="9">Leucyl-tRNA synthetase</fullName>
    </alternativeName>
</protein>
<keyword evidence="17" id="KW-1185">Reference proteome</keyword>